<gene>
    <name evidence="2" type="ORF">ZHAS_00015861</name>
</gene>
<name>A0A084WC44_ANOSI</name>
<keyword evidence="4" id="KW-1185">Reference proteome</keyword>
<protein>
    <submittedName>
        <fullName evidence="2">AGAP009145-PA-like protein</fullName>
    </submittedName>
</protein>
<proteinExistence type="predicted"/>
<organism evidence="2">
    <name type="scientific">Anopheles sinensis</name>
    <name type="common">Mosquito</name>
    <dbReference type="NCBI Taxonomy" id="74873"/>
    <lineage>
        <taxon>Eukaryota</taxon>
        <taxon>Metazoa</taxon>
        <taxon>Ecdysozoa</taxon>
        <taxon>Arthropoda</taxon>
        <taxon>Hexapoda</taxon>
        <taxon>Insecta</taxon>
        <taxon>Pterygota</taxon>
        <taxon>Neoptera</taxon>
        <taxon>Endopterygota</taxon>
        <taxon>Diptera</taxon>
        <taxon>Nematocera</taxon>
        <taxon>Culicoidea</taxon>
        <taxon>Culicidae</taxon>
        <taxon>Anophelinae</taxon>
        <taxon>Anopheles</taxon>
    </lineage>
</organism>
<dbReference type="Proteomes" id="UP000030765">
    <property type="component" value="Unassembled WGS sequence"/>
</dbReference>
<feature type="region of interest" description="Disordered" evidence="1">
    <location>
        <begin position="87"/>
        <end position="110"/>
    </location>
</feature>
<evidence type="ECO:0000313" key="4">
    <source>
        <dbReference type="Proteomes" id="UP000030765"/>
    </source>
</evidence>
<evidence type="ECO:0000313" key="3">
    <source>
        <dbReference type="EnsemblMetazoa" id="ASIC015861-PA"/>
    </source>
</evidence>
<dbReference type="EnsemblMetazoa" id="ASIC015861-RA">
    <property type="protein sequence ID" value="ASIC015861-PA"/>
    <property type="gene ID" value="ASIC015861"/>
</dbReference>
<reference evidence="2 4" key="1">
    <citation type="journal article" date="2014" name="BMC Genomics">
        <title>Genome sequence of Anopheles sinensis provides insight into genetics basis of mosquito competence for malaria parasites.</title>
        <authorList>
            <person name="Zhou D."/>
            <person name="Zhang D."/>
            <person name="Ding G."/>
            <person name="Shi L."/>
            <person name="Hou Q."/>
            <person name="Ye Y."/>
            <person name="Xu Y."/>
            <person name="Zhou H."/>
            <person name="Xiong C."/>
            <person name="Li S."/>
            <person name="Yu J."/>
            <person name="Hong S."/>
            <person name="Yu X."/>
            <person name="Zou P."/>
            <person name="Chen C."/>
            <person name="Chang X."/>
            <person name="Wang W."/>
            <person name="Lv Y."/>
            <person name="Sun Y."/>
            <person name="Ma L."/>
            <person name="Shen B."/>
            <person name="Zhu C."/>
        </authorList>
    </citation>
    <scope>NUCLEOTIDE SEQUENCE [LARGE SCALE GENOMIC DNA]</scope>
</reference>
<dbReference type="VEuPathDB" id="VectorBase:ASIC015861"/>
<evidence type="ECO:0000313" key="2">
    <source>
        <dbReference type="EMBL" id="KFB47788.1"/>
    </source>
</evidence>
<feature type="compositionally biased region" description="Basic and acidic residues" evidence="1">
    <location>
        <begin position="90"/>
        <end position="103"/>
    </location>
</feature>
<dbReference type="AlphaFoldDB" id="A0A084WC44"/>
<evidence type="ECO:0000256" key="1">
    <source>
        <dbReference type="SAM" id="MobiDB-lite"/>
    </source>
</evidence>
<sequence>MVAFGIEVYINKPQSEPRVYNYWLNTTVVDPTSKNFTLYEPTAVIRAGDLFDYVIVKQYKRGNTRWYDCNAFRVKGSLIKEIRQGQTESYKPHADDENNKESLKTPQNNTTVNDSALITNTFVLAENADVTTESALREFIITRLTALLPLVDWNNTITEVFRWKSKFSFDVKTPEEKRKILRLLEKNKKAAEVVLNFDNMETLDNNEDYDYDEEE</sequence>
<dbReference type="OrthoDB" id="7741846at2759"/>
<reference evidence="3" key="2">
    <citation type="submission" date="2020-05" db="UniProtKB">
        <authorList>
            <consortium name="EnsemblMetazoa"/>
        </authorList>
    </citation>
    <scope>IDENTIFICATION</scope>
</reference>
<dbReference type="OMA" id="LCANATM"/>
<dbReference type="EMBL" id="KE525333">
    <property type="protein sequence ID" value="KFB47788.1"/>
    <property type="molecule type" value="Genomic_DNA"/>
</dbReference>
<dbReference type="EMBL" id="ATLV01022556">
    <property type="status" value="NOT_ANNOTATED_CDS"/>
    <property type="molecule type" value="Genomic_DNA"/>
</dbReference>
<accession>A0A084WC44</accession>